<evidence type="ECO:0000256" key="2">
    <source>
        <dbReference type="ARBA" id="ARBA00022553"/>
    </source>
</evidence>
<keyword evidence="8" id="KW-0426">Late protein</keyword>
<dbReference type="InterPro" id="IPR000784">
    <property type="entry name" value="Late_L2"/>
</dbReference>
<dbReference type="Proteomes" id="UP000052088">
    <property type="component" value="Segment"/>
</dbReference>
<keyword evidence="4" id="KW-1048">Host nucleus</keyword>
<dbReference type="GO" id="GO:0019028">
    <property type="term" value="C:viral capsid"/>
    <property type="evidence" value="ECO:0007669"/>
    <property type="project" value="UniProtKB-KW"/>
</dbReference>
<keyword evidence="12" id="KW-0238">DNA-binding</keyword>
<sequence>MEALEFFFGGLGIGTGSGSGGAMGYKPLTEGSVTIGTSTGVVRPSVPVDIGATELLPLDTVDASAPAVVPLEDVPVTSVEFDDTINMIAEVHPTTNVAVMEVESVNVAPNVSARRIAATSFHNPTFQPPFVLPFGETTTGANVFIDISITEAPVAENLELSNINLEEAFPELEIEDIPRTSTPSVLQRIRNFRNLYRRGTQQVQVPNRQFLSRPASLVQFDNPAFEGDISLEFARDVDNLARAAPDAAFADIRTLSRPIFSEQEGRVRLSRLGTRGTLRTRSGAEIGGAVHFYQDISSILPEEIELATLGEESTDAAIVTNTPELSYRGVEDIVPEEEIFEERSLTSRPYTPIARRVAKFIAQRIGNTFYSFPEPSDTSAGVPFTEIENGREVVIVQEGNNSGTFYLHPSLLRKKKKRKYVF</sequence>
<accession>G3DRD5</accession>
<keyword evidence="1" id="KW-1163">Viral penetration into host nucleus</keyword>
<keyword evidence="6" id="KW-1040">Host Golgi apparatus</keyword>
<keyword evidence="3" id="KW-0167">Capsid protein</keyword>
<protein>
    <submittedName>
        <fullName evidence="15">L2</fullName>
    </submittedName>
</protein>
<dbReference type="GO" id="GO:0046718">
    <property type="term" value="P:symbiont entry into host cell"/>
    <property type="evidence" value="ECO:0007669"/>
    <property type="project" value="UniProtKB-KW"/>
</dbReference>
<reference evidence="15 16" key="1">
    <citation type="journal article" date="2011" name="Virol. J.">
        <title>Novel snake papillomavirus does not cluster with other non-mammalian papillomaviruses.</title>
        <authorList>
            <person name="Lange C.E."/>
            <person name="Favrot C."/>
            <person name="Ackermann M."/>
            <person name="Gull J."/>
            <person name="Vetsch E."/>
            <person name="Tobler K."/>
        </authorList>
    </citation>
    <scope>NUCLEOTIDE SEQUENCE [LARGE SCALE GENOMIC DNA]</scope>
    <source>
        <strain evidence="16">Isolate Zurich 2009</strain>
    </source>
</reference>
<evidence type="ECO:0000256" key="7">
    <source>
        <dbReference type="ARBA" id="ARBA00022844"/>
    </source>
</evidence>
<evidence type="ECO:0000256" key="11">
    <source>
        <dbReference type="ARBA" id="ARBA00023120"/>
    </source>
</evidence>
<evidence type="ECO:0000256" key="9">
    <source>
        <dbReference type="ARBA" id="ARBA00022952"/>
    </source>
</evidence>
<evidence type="ECO:0000256" key="10">
    <source>
        <dbReference type="ARBA" id="ARBA00023046"/>
    </source>
</evidence>
<evidence type="ECO:0000256" key="6">
    <source>
        <dbReference type="ARBA" id="ARBA00022812"/>
    </source>
</evidence>
<dbReference type="KEGG" id="vg:11175056"/>
<name>G3DRD5_9PAPI</name>
<keyword evidence="9" id="KW-1177">Microtubular inwards viral transport</keyword>
<dbReference type="GO" id="GO:0075732">
    <property type="term" value="P:viral penetration into host nucleus"/>
    <property type="evidence" value="ECO:0007669"/>
    <property type="project" value="UniProtKB-KW"/>
</dbReference>
<keyword evidence="11" id="KW-1176">Cytoplasmic inwards viral transport</keyword>
<proteinExistence type="predicted"/>
<evidence type="ECO:0000256" key="1">
    <source>
        <dbReference type="ARBA" id="ARBA00022524"/>
    </source>
</evidence>
<dbReference type="RefSeq" id="YP_004857840.1">
    <property type="nucleotide sequence ID" value="NC_016013.1"/>
</dbReference>
<dbReference type="GeneID" id="11175056"/>
<dbReference type="OrthoDB" id="8047at10239"/>
<evidence type="ECO:0000256" key="14">
    <source>
        <dbReference type="ARBA" id="ARBA00023296"/>
    </source>
</evidence>
<keyword evidence="5" id="KW-0945">Host-virus interaction</keyword>
<keyword evidence="7" id="KW-0946">Virion</keyword>
<keyword evidence="14" id="KW-1160">Virus entry into host cell</keyword>
<dbReference type="GO" id="GO:0003677">
    <property type="term" value="F:DNA binding"/>
    <property type="evidence" value="ECO:0007669"/>
    <property type="project" value="UniProtKB-KW"/>
</dbReference>
<evidence type="ECO:0000313" key="15">
    <source>
        <dbReference type="EMBL" id="AEO16191.1"/>
    </source>
</evidence>
<dbReference type="GO" id="GO:0005198">
    <property type="term" value="F:structural molecule activity"/>
    <property type="evidence" value="ECO:0007669"/>
    <property type="project" value="InterPro"/>
</dbReference>
<evidence type="ECO:0000256" key="8">
    <source>
        <dbReference type="ARBA" id="ARBA00022921"/>
    </source>
</evidence>
<keyword evidence="16" id="KW-1185">Reference proteome</keyword>
<evidence type="ECO:0000313" key="16">
    <source>
        <dbReference type="Proteomes" id="UP000052088"/>
    </source>
</evidence>
<keyword evidence="10" id="KW-1039">Host endosome</keyword>
<evidence type="ECO:0000256" key="12">
    <source>
        <dbReference type="ARBA" id="ARBA00023125"/>
    </source>
</evidence>
<evidence type="ECO:0000256" key="13">
    <source>
        <dbReference type="ARBA" id="ARBA00023157"/>
    </source>
</evidence>
<evidence type="ECO:0000256" key="3">
    <source>
        <dbReference type="ARBA" id="ARBA00022561"/>
    </source>
</evidence>
<evidence type="ECO:0000256" key="4">
    <source>
        <dbReference type="ARBA" id="ARBA00022562"/>
    </source>
</evidence>
<keyword evidence="2" id="KW-0597">Phosphoprotein</keyword>
<dbReference type="Pfam" id="PF00513">
    <property type="entry name" value="Late_protein_L2"/>
    <property type="match status" value="2"/>
</dbReference>
<evidence type="ECO:0000256" key="5">
    <source>
        <dbReference type="ARBA" id="ARBA00022581"/>
    </source>
</evidence>
<organism evidence="15 16">
    <name type="scientific">Morelia spilota papillomavirus 1</name>
    <dbReference type="NCBI Taxonomy" id="1081054"/>
    <lineage>
        <taxon>Viruses</taxon>
        <taxon>Monodnaviria</taxon>
        <taxon>Shotokuvirae</taxon>
        <taxon>Cossaviricota</taxon>
        <taxon>Papovaviricetes</taxon>
        <taxon>Zurhausenvirales</taxon>
        <taxon>Papillomaviridae</taxon>
        <taxon>Firstpapillomavirinae</taxon>
        <taxon>Dyomupapillomavirus</taxon>
        <taxon>Dyomupapillomavirus 1</taxon>
    </lineage>
</organism>
<dbReference type="EMBL" id="HQ262535">
    <property type="protein sequence ID" value="AEO16191.1"/>
    <property type="molecule type" value="Genomic_DNA"/>
</dbReference>
<dbReference type="GO" id="GO:0043657">
    <property type="term" value="C:host cell"/>
    <property type="evidence" value="ECO:0007669"/>
    <property type="project" value="GOC"/>
</dbReference>
<keyword evidence="13" id="KW-1015">Disulfide bond</keyword>
<dbReference type="GO" id="GO:0075521">
    <property type="term" value="P:microtubule-dependent intracellular transport of viral material towards nucleus"/>
    <property type="evidence" value="ECO:0007669"/>
    <property type="project" value="UniProtKB-KW"/>
</dbReference>